<dbReference type="EMBL" id="JANAWD010000259">
    <property type="protein sequence ID" value="KAJ3482743.1"/>
    <property type="molecule type" value="Genomic_DNA"/>
</dbReference>
<feature type="region of interest" description="Disordered" evidence="1">
    <location>
        <begin position="89"/>
        <end position="123"/>
    </location>
</feature>
<protein>
    <submittedName>
        <fullName evidence="2">Uncharacterized protein</fullName>
    </submittedName>
</protein>
<evidence type="ECO:0000256" key="1">
    <source>
        <dbReference type="SAM" id="MobiDB-lite"/>
    </source>
</evidence>
<dbReference type="Proteomes" id="UP001212997">
    <property type="component" value="Unassembled WGS sequence"/>
</dbReference>
<sequence>MIQNKSSGGHERDVYVTANTLENEGTGGKVYPSATEVVNLVKQRGELDEVLKLFQTIEDDEKHITAGLRRDLEDLQGAKVHGSWPPMIPGSPLNHSPQSTGLSNCQGSVGTTSDPSRDPGIQHPRRHLFATSQKVNLSARNIDERYNLPKRMATLTRPKHTGRSILRKATDKTRCYVGKPFLALCKKKTTTTPKKKRNVEHERTNSNGSHTSCGIFRYTSLSFSLTVDPAFPKL</sequence>
<feature type="compositionally biased region" description="Polar residues" evidence="1">
    <location>
        <begin position="93"/>
        <end position="114"/>
    </location>
</feature>
<gene>
    <name evidence="2" type="ORF">NLI96_g6780</name>
</gene>
<feature type="compositionally biased region" description="Basic residues" evidence="1">
    <location>
        <begin position="188"/>
        <end position="198"/>
    </location>
</feature>
<dbReference type="AlphaFoldDB" id="A0AAD5YCN1"/>
<proteinExistence type="predicted"/>
<feature type="region of interest" description="Disordered" evidence="1">
    <location>
        <begin position="188"/>
        <end position="209"/>
    </location>
</feature>
<evidence type="ECO:0000313" key="3">
    <source>
        <dbReference type="Proteomes" id="UP001212997"/>
    </source>
</evidence>
<keyword evidence="3" id="KW-1185">Reference proteome</keyword>
<evidence type="ECO:0000313" key="2">
    <source>
        <dbReference type="EMBL" id="KAJ3482743.1"/>
    </source>
</evidence>
<organism evidence="2 3">
    <name type="scientific">Meripilus lineatus</name>
    <dbReference type="NCBI Taxonomy" id="2056292"/>
    <lineage>
        <taxon>Eukaryota</taxon>
        <taxon>Fungi</taxon>
        <taxon>Dikarya</taxon>
        <taxon>Basidiomycota</taxon>
        <taxon>Agaricomycotina</taxon>
        <taxon>Agaricomycetes</taxon>
        <taxon>Polyporales</taxon>
        <taxon>Meripilaceae</taxon>
        <taxon>Meripilus</taxon>
    </lineage>
</organism>
<accession>A0AAD5YCN1</accession>
<reference evidence="2" key="1">
    <citation type="submission" date="2022-07" db="EMBL/GenBank/DDBJ databases">
        <title>Genome Sequence of Physisporinus lineatus.</title>
        <authorList>
            <person name="Buettner E."/>
        </authorList>
    </citation>
    <scope>NUCLEOTIDE SEQUENCE</scope>
    <source>
        <strain evidence="2">VT162</strain>
    </source>
</reference>
<name>A0AAD5YCN1_9APHY</name>
<comment type="caution">
    <text evidence="2">The sequence shown here is derived from an EMBL/GenBank/DDBJ whole genome shotgun (WGS) entry which is preliminary data.</text>
</comment>